<dbReference type="AlphaFoldDB" id="A0AAE3H8E3"/>
<evidence type="ECO:0000313" key="2">
    <source>
        <dbReference type="EMBL" id="MCP9766124.1"/>
    </source>
</evidence>
<accession>A0AAE3H8E3</accession>
<proteinExistence type="predicted"/>
<keyword evidence="3" id="KW-1185">Reference proteome</keyword>
<organism evidence="2 3">
    <name type="scientific">Lacihabitans soyangensis</name>
    <dbReference type="NCBI Taxonomy" id="869394"/>
    <lineage>
        <taxon>Bacteria</taxon>
        <taxon>Pseudomonadati</taxon>
        <taxon>Bacteroidota</taxon>
        <taxon>Cytophagia</taxon>
        <taxon>Cytophagales</taxon>
        <taxon>Leadbetterellaceae</taxon>
        <taxon>Lacihabitans</taxon>
    </lineage>
</organism>
<evidence type="ECO:0008006" key="4">
    <source>
        <dbReference type="Google" id="ProtNLM"/>
    </source>
</evidence>
<dbReference type="Proteomes" id="UP001204144">
    <property type="component" value="Unassembled WGS sequence"/>
</dbReference>
<keyword evidence="1" id="KW-0732">Signal</keyword>
<feature type="chain" id="PRO_5042213952" description="Lipocalin-like domain-containing protein" evidence="1">
    <location>
        <begin position="24"/>
        <end position="149"/>
    </location>
</feature>
<feature type="signal peptide" evidence="1">
    <location>
        <begin position="1"/>
        <end position="23"/>
    </location>
</feature>
<sequence length="149" mass="16461">MPNNTKMKNHLLLLLLSVTFLFSSCEKTENNPTLGDLVAGEYKGISIVLGGTEIPLPLESGTNFLNLNFTIFRTTEITADLTLIFEEKTNGILKTEKEEHKGLILNRKPDGGISLMEDGKELAVVSGQNIEMTVVIEDLTTTFKGLKKY</sequence>
<comment type="caution">
    <text evidence="2">The sequence shown here is derived from an EMBL/GenBank/DDBJ whole genome shotgun (WGS) entry which is preliminary data.</text>
</comment>
<name>A0AAE3H8E3_9BACT</name>
<protein>
    <recommendedName>
        <fullName evidence="4">Lipocalin-like domain-containing protein</fullName>
    </recommendedName>
</protein>
<gene>
    <name evidence="2" type="ORF">EGI31_24570</name>
</gene>
<evidence type="ECO:0000313" key="3">
    <source>
        <dbReference type="Proteomes" id="UP001204144"/>
    </source>
</evidence>
<evidence type="ECO:0000256" key="1">
    <source>
        <dbReference type="SAM" id="SignalP"/>
    </source>
</evidence>
<reference evidence="2 3" key="1">
    <citation type="submission" date="2018-11" db="EMBL/GenBank/DDBJ databases">
        <title>Novel bacteria species description.</title>
        <authorList>
            <person name="Han J.-H."/>
        </authorList>
    </citation>
    <scope>NUCLEOTIDE SEQUENCE [LARGE SCALE GENOMIC DNA]</scope>
    <source>
        <strain evidence="2 3">KCTC23259</strain>
    </source>
</reference>
<dbReference type="EMBL" id="RJUF01000195">
    <property type="protein sequence ID" value="MCP9766124.1"/>
    <property type="molecule type" value="Genomic_DNA"/>
</dbReference>
<dbReference type="PROSITE" id="PS51257">
    <property type="entry name" value="PROKAR_LIPOPROTEIN"/>
    <property type="match status" value="1"/>
</dbReference>